<accession>A0ABT6JMH5</accession>
<gene>
    <name evidence="1" type="ORF">QFW80_15310</name>
</gene>
<dbReference type="EMBL" id="JARXRN010000028">
    <property type="protein sequence ID" value="MDH5831889.1"/>
    <property type="molecule type" value="Genomic_DNA"/>
</dbReference>
<name>A0ABT6JMH5_9GAMM</name>
<proteinExistence type="predicted"/>
<keyword evidence="2" id="KW-1185">Reference proteome</keyword>
<dbReference type="Proteomes" id="UP001156831">
    <property type="component" value="Unassembled WGS sequence"/>
</dbReference>
<evidence type="ECO:0000313" key="1">
    <source>
        <dbReference type="EMBL" id="MDH5831889.1"/>
    </source>
</evidence>
<sequence length="44" mass="4559">MTKAVTPPPPNCAYTACQSTRVAKPAVQQMIAASESMPSPTAPK</sequence>
<comment type="caution">
    <text evidence="1">The sequence shown here is derived from an EMBL/GenBank/DDBJ whole genome shotgun (WGS) entry which is preliminary data.</text>
</comment>
<organism evidence="1 2">
    <name type="scientific">Luteimonas rhizosphaericola</name>
    <dbReference type="NCBI Taxonomy" id="3042024"/>
    <lineage>
        <taxon>Bacteria</taxon>
        <taxon>Pseudomonadati</taxon>
        <taxon>Pseudomonadota</taxon>
        <taxon>Gammaproteobacteria</taxon>
        <taxon>Lysobacterales</taxon>
        <taxon>Lysobacteraceae</taxon>
        <taxon>Luteimonas</taxon>
    </lineage>
</organism>
<reference evidence="1 2" key="1">
    <citation type="submission" date="2023-04" db="EMBL/GenBank/DDBJ databases">
        <title>Luteimonas sp. M1R5S18.</title>
        <authorList>
            <person name="Sun J.-Q."/>
        </authorList>
    </citation>
    <scope>NUCLEOTIDE SEQUENCE [LARGE SCALE GENOMIC DNA]</scope>
    <source>
        <strain evidence="1 2">M1R5S18</strain>
    </source>
</reference>
<protein>
    <submittedName>
        <fullName evidence="1">Uncharacterized protein</fullName>
    </submittedName>
</protein>
<dbReference type="RefSeq" id="WP_280602841.1">
    <property type="nucleotide sequence ID" value="NZ_JARXRN010000028.1"/>
</dbReference>
<evidence type="ECO:0000313" key="2">
    <source>
        <dbReference type="Proteomes" id="UP001156831"/>
    </source>
</evidence>